<name>A0A099NIA6_PICKU</name>
<dbReference type="EMBL" id="JQFK01002295">
    <property type="protein sequence ID" value="KGK32412.1"/>
    <property type="molecule type" value="Genomic_DNA"/>
</dbReference>
<evidence type="ECO:0000313" key="2">
    <source>
        <dbReference type="EMBL" id="KGK32412.1"/>
    </source>
</evidence>
<organism evidence="1 3">
    <name type="scientific">Pichia kudriavzevii</name>
    <name type="common">Yeast</name>
    <name type="synonym">Issatchenkia orientalis</name>
    <dbReference type="NCBI Taxonomy" id="4909"/>
    <lineage>
        <taxon>Eukaryota</taxon>
        <taxon>Fungi</taxon>
        <taxon>Dikarya</taxon>
        <taxon>Ascomycota</taxon>
        <taxon>Saccharomycotina</taxon>
        <taxon>Pichiomycetes</taxon>
        <taxon>Pichiales</taxon>
        <taxon>Pichiaceae</taxon>
        <taxon>Pichia</taxon>
    </lineage>
</organism>
<comment type="caution">
    <text evidence="1">The sequence shown here is derived from an EMBL/GenBank/DDBJ whole genome shotgun (WGS) entry which is preliminary data.</text>
</comment>
<dbReference type="EMBL" id="JQFK01002310">
    <property type="protein sequence ID" value="KGK32398.1"/>
    <property type="molecule type" value="Genomic_DNA"/>
</dbReference>
<dbReference type="Proteomes" id="UP000029867">
    <property type="component" value="Unassembled WGS sequence"/>
</dbReference>
<sequence>MACLEGEAGEFA</sequence>
<evidence type="ECO:0000313" key="3">
    <source>
        <dbReference type="Proteomes" id="UP000029867"/>
    </source>
</evidence>
<reference evidence="3" key="1">
    <citation type="journal article" date="2014" name="Microb. Cell Fact.">
        <title>Exploiting Issatchenkia orientalis SD108 for succinic acid production.</title>
        <authorList>
            <person name="Xiao H."/>
            <person name="Shao Z."/>
            <person name="Jiang Y."/>
            <person name="Dole S."/>
            <person name="Zhao H."/>
        </authorList>
    </citation>
    <scope>NUCLEOTIDE SEQUENCE [LARGE SCALE GENOMIC DNA]</scope>
    <source>
        <strain evidence="3">SD108</strain>
    </source>
</reference>
<gene>
    <name evidence="2" type="ORF">JL09_g6981</name>
    <name evidence="1" type="ORF">JL09_g6995</name>
</gene>
<proteinExistence type="predicted"/>
<dbReference type="HOGENOM" id="CLU_3436876_0_0_1"/>
<feature type="non-terminal residue" evidence="1">
    <location>
        <position position="12"/>
    </location>
</feature>
<evidence type="ECO:0000313" key="1">
    <source>
        <dbReference type="EMBL" id="KGK32398.1"/>
    </source>
</evidence>
<accession>A0A099NIA6</accession>
<protein>
    <submittedName>
        <fullName evidence="1">Uncharacterized protein</fullName>
    </submittedName>
</protein>
<reference evidence="1" key="2">
    <citation type="submission" date="2014-08" db="EMBL/GenBank/DDBJ databases">
        <title>Exploiting Issatchenkia orientalis SD108 for Succinic Acid Production.</title>
        <authorList>
            <person name="Xiao H."/>
            <person name="Shao Z."/>
            <person name="Jiang Y."/>
            <person name="Dole S."/>
            <person name="Zhao H."/>
        </authorList>
    </citation>
    <scope>NUCLEOTIDE SEQUENCE [LARGE SCALE GENOMIC DNA]</scope>
    <source>
        <strain evidence="1">SD108</strain>
    </source>
</reference>